<proteinExistence type="predicted"/>
<name>A0AC58KAA8_CASCN</name>
<sequence>MWPLVLLWGCLVLPGYDALKGPKEISGHEGETVSVKCTYGEELRKHMKYWCRQGGILFSRCTGTIYTKGDQEVTQGRVSIRDSPQELALTVTMRHLTLQDAGKYWCGVNMLGLDETSLISLIVFPGKNDSANTTGPCCLPSPTPSFQPFTTTRSLQPKAKSWHTELPELTSSDLHTTITTAKQGKTGTKAPLSTGVAPKRPAGTSAHKGISPYTETSPHTTNSPHAGSFRPAIQLDSTITEDTSPVPSSGSSKPSHMLRRKKKAQLAMGTQRNEKVHLPASTLGNGCAPEDVVINLAGPAGPRECAAGPYTNIQCLNQKMKWGDGAQYTKVRHVGRETKKKEKKSPTISWLPGDNHDCRSHSATFPNFVLHKLCDVLLTE</sequence>
<dbReference type="RefSeq" id="XP_073901611.1">
    <property type="nucleotide sequence ID" value="XM_074045510.1"/>
</dbReference>
<evidence type="ECO:0000313" key="1">
    <source>
        <dbReference type="Proteomes" id="UP001732720"/>
    </source>
</evidence>
<reference evidence="2" key="1">
    <citation type="submission" date="2025-08" db="UniProtKB">
        <authorList>
            <consortium name="RefSeq"/>
        </authorList>
    </citation>
    <scope>IDENTIFICATION</scope>
</reference>
<organism evidence="1 2">
    <name type="scientific">Castor canadensis</name>
    <name type="common">American beaver</name>
    <dbReference type="NCBI Taxonomy" id="51338"/>
    <lineage>
        <taxon>Eukaryota</taxon>
        <taxon>Metazoa</taxon>
        <taxon>Chordata</taxon>
        <taxon>Craniata</taxon>
        <taxon>Vertebrata</taxon>
        <taxon>Euteleostomi</taxon>
        <taxon>Mammalia</taxon>
        <taxon>Eutheria</taxon>
        <taxon>Euarchontoglires</taxon>
        <taxon>Glires</taxon>
        <taxon>Rodentia</taxon>
        <taxon>Castorimorpha</taxon>
        <taxon>Castoridae</taxon>
        <taxon>Castor</taxon>
    </lineage>
</organism>
<protein>
    <submittedName>
        <fullName evidence="2">CMRF35-like molecule 9 isoform X7</fullName>
    </submittedName>
</protein>
<gene>
    <name evidence="2" type="primary">Cd300lg</name>
</gene>
<evidence type="ECO:0000313" key="2">
    <source>
        <dbReference type="RefSeq" id="XP_073901611.1"/>
    </source>
</evidence>
<keyword evidence="1" id="KW-1185">Reference proteome</keyword>
<dbReference type="Proteomes" id="UP001732720">
    <property type="component" value="Chromosome 11"/>
</dbReference>
<accession>A0AC58KAA8</accession>